<sequence>MKIGLLLLDSNPWDTVDAAIKNGFSSVEIVLDNYLDALKLEDIKLLKKLCIKNGVRFAVHAPSVDIKLGSLNSGIRRESLNQLLTTISLVGNYAEYMTIHTGFIPKFKKKGSLEQVINGLKTLVCEAEKDNIEICIENIHENSINELLDYSLLIEPRKIQYTIDIAHIVLYSNFDPIVGLEILYDNVRNIHVSDNDGVNDLHLTLGSGIINYENIINYLVAKCYSNTITIEAINLESAIRSKEYIQNKINMTKNYKCN</sequence>
<dbReference type="Gene3D" id="3.20.20.150">
    <property type="entry name" value="Divalent-metal-dependent TIM barrel enzymes"/>
    <property type="match status" value="1"/>
</dbReference>
<proteinExistence type="predicted"/>
<protein>
    <submittedName>
        <fullName evidence="2">Sugar phosphate isomerase/epimerase</fullName>
    </submittedName>
</protein>
<dbReference type="InterPro" id="IPR050312">
    <property type="entry name" value="IolE/XylAMocC-like"/>
</dbReference>
<accession>A0A419X412</accession>
<dbReference type="GO" id="GO:0016853">
    <property type="term" value="F:isomerase activity"/>
    <property type="evidence" value="ECO:0007669"/>
    <property type="project" value="UniProtKB-KW"/>
</dbReference>
<comment type="caution">
    <text evidence="2">The sequence shown here is derived from an EMBL/GenBank/DDBJ whole genome shotgun (WGS) entry which is preliminary data.</text>
</comment>
<keyword evidence="2" id="KW-0413">Isomerase</keyword>
<feature type="domain" description="Xylose isomerase-like TIM barrel" evidence="1">
    <location>
        <begin position="16"/>
        <end position="242"/>
    </location>
</feature>
<dbReference type="PANTHER" id="PTHR12110">
    <property type="entry name" value="HYDROXYPYRUVATE ISOMERASE"/>
    <property type="match status" value="1"/>
</dbReference>
<dbReference type="AlphaFoldDB" id="A0A419X412"/>
<evidence type="ECO:0000313" key="3">
    <source>
        <dbReference type="Proteomes" id="UP000284531"/>
    </source>
</evidence>
<reference evidence="2 3" key="1">
    <citation type="submission" date="2018-09" db="EMBL/GenBank/DDBJ databases">
        <title>Genomic Encyclopedia of Archaeal and Bacterial Type Strains, Phase II (KMG-II): from individual species to whole genera.</title>
        <authorList>
            <person name="Goeker M."/>
        </authorList>
    </citation>
    <scope>NUCLEOTIDE SEQUENCE [LARGE SCALE GENOMIC DNA]</scope>
    <source>
        <strain evidence="2 3">DSM 21950</strain>
    </source>
</reference>
<dbReference type="Proteomes" id="UP000284531">
    <property type="component" value="Unassembled WGS sequence"/>
</dbReference>
<organism evidence="2 3">
    <name type="scientific">Marinifilum flexuosum</name>
    <dbReference type="NCBI Taxonomy" id="1117708"/>
    <lineage>
        <taxon>Bacteria</taxon>
        <taxon>Pseudomonadati</taxon>
        <taxon>Bacteroidota</taxon>
        <taxon>Bacteroidia</taxon>
        <taxon>Marinilabiliales</taxon>
        <taxon>Marinifilaceae</taxon>
    </lineage>
</organism>
<dbReference type="InterPro" id="IPR013022">
    <property type="entry name" value="Xyl_isomerase-like_TIM-brl"/>
</dbReference>
<dbReference type="OrthoDB" id="9801960at2"/>
<keyword evidence="3" id="KW-1185">Reference proteome</keyword>
<dbReference type="EMBL" id="RAPQ01000009">
    <property type="protein sequence ID" value="RKE02448.1"/>
    <property type="molecule type" value="Genomic_DNA"/>
</dbReference>
<dbReference type="Pfam" id="PF01261">
    <property type="entry name" value="AP_endonuc_2"/>
    <property type="match status" value="1"/>
</dbReference>
<name>A0A419X412_9BACT</name>
<dbReference type="SUPFAM" id="SSF51658">
    <property type="entry name" value="Xylose isomerase-like"/>
    <property type="match status" value="1"/>
</dbReference>
<gene>
    <name evidence="2" type="ORF">BXY64_2538</name>
</gene>
<evidence type="ECO:0000313" key="2">
    <source>
        <dbReference type="EMBL" id="RKE02448.1"/>
    </source>
</evidence>
<dbReference type="RefSeq" id="WP_120240312.1">
    <property type="nucleotide sequence ID" value="NZ_RAPQ01000009.1"/>
</dbReference>
<evidence type="ECO:0000259" key="1">
    <source>
        <dbReference type="Pfam" id="PF01261"/>
    </source>
</evidence>
<dbReference type="InterPro" id="IPR036237">
    <property type="entry name" value="Xyl_isomerase-like_sf"/>
</dbReference>